<dbReference type="GO" id="GO:0008168">
    <property type="term" value="F:methyltransferase activity"/>
    <property type="evidence" value="ECO:0007669"/>
    <property type="project" value="UniProtKB-KW"/>
</dbReference>
<dbReference type="Pfam" id="PF21106">
    <property type="entry name" value="YtxK_like"/>
    <property type="match status" value="1"/>
</dbReference>
<evidence type="ECO:0000259" key="2">
    <source>
        <dbReference type="Pfam" id="PF21106"/>
    </source>
</evidence>
<dbReference type="PRINTS" id="PR00507">
    <property type="entry name" value="N12N6MTFRASE"/>
</dbReference>
<accession>A0ABP3G1T4</accession>
<dbReference type="InterPro" id="IPR029063">
    <property type="entry name" value="SAM-dependent_MTases_sf"/>
</dbReference>
<dbReference type="Proteomes" id="UP001500782">
    <property type="component" value="Unassembled WGS sequence"/>
</dbReference>
<evidence type="ECO:0000259" key="1">
    <source>
        <dbReference type="Pfam" id="PF02384"/>
    </source>
</evidence>
<dbReference type="InterPro" id="IPR003356">
    <property type="entry name" value="DNA_methylase_A-5"/>
</dbReference>
<evidence type="ECO:0000313" key="3">
    <source>
        <dbReference type="EMBL" id="GAA0333079.1"/>
    </source>
</evidence>
<keyword evidence="3" id="KW-0808">Transferase</keyword>
<dbReference type="PANTHER" id="PTHR41313:SF1">
    <property type="entry name" value="DNA METHYLASE ADENINE-SPECIFIC DOMAIN-CONTAINING PROTEIN"/>
    <property type="match status" value="1"/>
</dbReference>
<dbReference type="InterPro" id="IPR016843">
    <property type="entry name" value="S-AdoMet-dep_Ade-MeTrfase_prd"/>
</dbReference>
<feature type="domain" description="YtxK-like N-terminal helical" evidence="2">
    <location>
        <begin position="7"/>
        <end position="85"/>
    </location>
</feature>
<dbReference type="Gene3D" id="3.40.50.150">
    <property type="entry name" value="Vaccinia Virus protein VP39"/>
    <property type="match status" value="1"/>
</dbReference>
<gene>
    <name evidence="3" type="ORF">GCM10008967_24750</name>
</gene>
<feature type="domain" description="DNA methylase adenine-specific" evidence="1">
    <location>
        <begin position="96"/>
        <end position="315"/>
    </location>
</feature>
<dbReference type="SUPFAM" id="SSF53335">
    <property type="entry name" value="S-adenosyl-L-methionine-dependent methyltransferases"/>
    <property type="match status" value="1"/>
</dbReference>
<protein>
    <submittedName>
        <fullName evidence="3">Class I SAM-dependent methyltransferase</fullName>
    </submittedName>
</protein>
<dbReference type="PIRSF" id="PIRSF026567">
    <property type="entry name" value="Adenine_mtase_bact_prd"/>
    <property type="match status" value="1"/>
</dbReference>
<dbReference type="PANTHER" id="PTHR41313">
    <property type="entry name" value="ADENINE-SPECIFIC METHYLTRANSFERASE"/>
    <property type="match status" value="1"/>
</dbReference>
<keyword evidence="4" id="KW-1185">Reference proteome</keyword>
<dbReference type="InterPro" id="IPR052933">
    <property type="entry name" value="DNA_Protect_Modify"/>
</dbReference>
<dbReference type="GO" id="GO:0032259">
    <property type="term" value="P:methylation"/>
    <property type="evidence" value="ECO:0007669"/>
    <property type="project" value="UniProtKB-KW"/>
</dbReference>
<reference evidence="4" key="1">
    <citation type="journal article" date="2019" name="Int. J. Syst. Evol. Microbiol.">
        <title>The Global Catalogue of Microorganisms (GCM) 10K type strain sequencing project: providing services to taxonomists for standard genome sequencing and annotation.</title>
        <authorList>
            <consortium name="The Broad Institute Genomics Platform"/>
            <consortium name="The Broad Institute Genome Sequencing Center for Infectious Disease"/>
            <person name="Wu L."/>
            <person name="Ma J."/>
        </authorList>
    </citation>
    <scope>NUCLEOTIDE SEQUENCE [LARGE SCALE GENOMIC DNA]</scope>
    <source>
        <strain evidence="4">JCM 9731</strain>
    </source>
</reference>
<comment type="caution">
    <text evidence="3">The sequence shown here is derived from an EMBL/GenBank/DDBJ whole genome shotgun (WGS) entry which is preliminary data.</text>
</comment>
<proteinExistence type="predicted"/>
<dbReference type="InterPro" id="IPR048375">
    <property type="entry name" value="YtxK-like_N"/>
</dbReference>
<dbReference type="RefSeq" id="WP_343799494.1">
    <property type="nucleotide sequence ID" value="NZ_BAAADJ010000023.1"/>
</dbReference>
<sequence length="331" mass="38034">MLDSQVEKLFSVFDQSTVAIQEVNGLTYLEALVETGDNLFQDTILQPVDDVTKKRLQQLYRSVNLQQFSKEEVRKAFQLVVLKGMRDYVQPHHQMTPDTIGLLMTELIKEFLKREKKTEITLLDPAIGTGNLVTTILNHLPSYEVQAYGVEVDEVLLKLSYTASNLQELAIELYNQDALEPLFIDPVDLVVCDLPVGYYPRKEFAKGYELDREEGHAFSHYLFIEQSVRHTKPGGLLFFVIPNFLFEGEDSAKLHAFTKEHTHIQGLIQLPLSMFKSEKNAKSILILQKKKEGLEPPKNVFMANMPKLSNKNALRDIFIQIQEWFIEEKKS</sequence>
<evidence type="ECO:0000313" key="4">
    <source>
        <dbReference type="Proteomes" id="UP001500782"/>
    </source>
</evidence>
<dbReference type="EMBL" id="BAAADJ010000023">
    <property type="protein sequence ID" value="GAA0333079.1"/>
    <property type="molecule type" value="Genomic_DNA"/>
</dbReference>
<dbReference type="CDD" id="cd02440">
    <property type="entry name" value="AdoMet_MTases"/>
    <property type="match status" value="1"/>
</dbReference>
<name>A0ABP3G1T4_9BACI</name>
<dbReference type="Gene3D" id="1.10.150.470">
    <property type="match status" value="1"/>
</dbReference>
<keyword evidence="3" id="KW-0489">Methyltransferase</keyword>
<dbReference type="Pfam" id="PF02384">
    <property type="entry name" value="N6_Mtase"/>
    <property type="match status" value="1"/>
</dbReference>
<organism evidence="3 4">
    <name type="scientific">Bacillus carboniphilus</name>
    <dbReference type="NCBI Taxonomy" id="86663"/>
    <lineage>
        <taxon>Bacteria</taxon>
        <taxon>Bacillati</taxon>
        <taxon>Bacillota</taxon>
        <taxon>Bacilli</taxon>
        <taxon>Bacillales</taxon>
        <taxon>Bacillaceae</taxon>
        <taxon>Bacillus</taxon>
    </lineage>
</organism>